<dbReference type="InterPro" id="IPR017871">
    <property type="entry name" value="ABC_transporter-like_CS"/>
</dbReference>
<keyword evidence="6 10" id="KW-0067">ATP-binding</keyword>
<evidence type="ECO:0000256" key="7">
    <source>
        <dbReference type="ARBA" id="ARBA00022970"/>
    </source>
</evidence>
<keyword evidence="8" id="KW-0472">Membrane</keyword>
<dbReference type="Proteomes" id="UP000759443">
    <property type="component" value="Unassembled WGS sequence"/>
</dbReference>
<dbReference type="PANTHER" id="PTHR43166:SF9">
    <property type="entry name" value="GLUTAMATE_ASPARTATE IMPORT ATP-BINDING PROTEIN GLTL"/>
    <property type="match status" value="1"/>
</dbReference>
<organism evidence="10 11">
    <name type="scientific">Rhizobium halophytocola</name>
    <dbReference type="NCBI Taxonomy" id="735519"/>
    <lineage>
        <taxon>Bacteria</taxon>
        <taxon>Pseudomonadati</taxon>
        <taxon>Pseudomonadota</taxon>
        <taxon>Alphaproteobacteria</taxon>
        <taxon>Hyphomicrobiales</taxon>
        <taxon>Rhizobiaceae</taxon>
        <taxon>Rhizobium/Agrobacterium group</taxon>
        <taxon>Rhizobium</taxon>
    </lineage>
</organism>
<dbReference type="InterPro" id="IPR003593">
    <property type="entry name" value="AAA+_ATPase"/>
</dbReference>
<comment type="caution">
    <text evidence="10">The sequence shown here is derived from an EMBL/GenBank/DDBJ whole genome shotgun (WGS) entry which is preliminary data.</text>
</comment>
<evidence type="ECO:0000256" key="4">
    <source>
        <dbReference type="ARBA" id="ARBA00022475"/>
    </source>
</evidence>
<evidence type="ECO:0000256" key="6">
    <source>
        <dbReference type="ARBA" id="ARBA00022840"/>
    </source>
</evidence>
<dbReference type="SMART" id="SM00382">
    <property type="entry name" value="AAA"/>
    <property type="match status" value="1"/>
</dbReference>
<dbReference type="InterPro" id="IPR003439">
    <property type="entry name" value="ABC_transporter-like_ATP-bd"/>
</dbReference>
<dbReference type="SUPFAM" id="SSF52540">
    <property type="entry name" value="P-loop containing nucleoside triphosphate hydrolases"/>
    <property type="match status" value="1"/>
</dbReference>
<keyword evidence="11" id="KW-1185">Reference proteome</keyword>
<keyword evidence="3" id="KW-0813">Transport</keyword>
<dbReference type="InterPro" id="IPR050086">
    <property type="entry name" value="MetN_ABC_transporter-like"/>
</dbReference>
<gene>
    <name evidence="10" type="ORF">J2Z17_000845</name>
</gene>
<evidence type="ECO:0000256" key="1">
    <source>
        <dbReference type="ARBA" id="ARBA00004202"/>
    </source>
</evidence>
<dbReference type="Pfam" id="PF00005">
    <property type="entry name" value="ABC_tran"/>
    <property type="match status" value="1"/>
</dbReference>
<proteinExistence type="inferred from homology"/>
<dbReference type="InterPro" id="IPR030679">
    <property type="entry name" value="ABC_ATPase_HisP-typ"/>
</dbReference>
<reference evidence="10 11" key="1">
    <citation type="submission" date="2021-03" db="EMBL/GenBank/DDBJ databases">
        <title>Genomic Encyclopedia of Type Strains, Phase IV (KMG-IV): sequencing the most valuable type-strain genomes for metagenomic binning, comparative biology and taxonomic classification.</title>
        <authorList>
            <person name="Goeker M."/>
        </authorList>
    </citation>
    <scope>NUCLEOTIDE SEQUENCE [LARGE SCALE GENOMIC DNA]</scope>
    <source>
        <strain evidence="10 11">DSM 21600</strain>
    </source>
</reference>
<evidence type="ECO:0000256" key="2">
    <source>
        <dbReference type="ARBA" id="ARBA00005417"/>
    </source>
</evidence>
<evidence type="ECO:0000313" key="11">
    <source>
        <dbReference type="Proteomes" id="UP000759443"/>
    </source>
</evidence>
<keyword evidence="4" id="KW-1003">Cell membrane</keyword>
<evidence type="ECO:0000259" key="9">
    <source>
        <dbReference type="PROSITE" id="PS50893"/>
    </source>
</evidence>
<accession>A0ABS4DUW7</accession>
<comment type="similarity">
    <text evidence="2">Belongs to the ABC transporter superfamily.</text>
</comment>
<dbReference type="PANTHER" id="PTHR43166">
    <property type="entry name" value="AMINO ACID IMPORT ATP-BINDING PROTEIN"/>
    <property type="match status" value="1"/>
</dbReference>
<dbReference type="PIRSF" id="PIRSF039085">
    <property type="entry name" value="ABC_ATPase_HisP"/>
    <property type="match status" value="1"/>
</dbReference>
<dbReference type="Gene3D" id="3.40.50.300">
    <property type="entry name" value="P-loop containing nucleotide triphosphate hydrolases"/>
    <property type="match status" value="1"/>
</dbReference>
<dbReference type="InterPro" id="IPR027417">
    <property type="entry name" value="P-loop_NTPase"/>
</dbReference>
<keyword evidence="7" id="KW-0029">Amino-acid transport</keyword>
<sequence>MKTDPKAAVRFIDLNKSYGAVHVLHDINLDVPEATTTCIIGPSGSGKSTLLRCTNLLERPEAGKIMIGDEEATARDTNIDKLRERVGMVFQHFCLFNHLDVMDNVTLALRKVRKMGRAQAEALAMEQLDAVGLKGFERRRPADLSGGQQQRVAIARSLAMQPAIMLFDEATSALDPELVKGVLELMGELAKSGMTMIVVTHEMRFAREVAGRLVFMDKGRIVEQGPPDEVFDQPKSPRLQHFLNQVL</sequence>
<evidence type="ECO:0000256" key="3">
    <source>
        <dbReference type="ARBA" id="ARBA00022448"/>
    </source>
</evidence>
<dbReference type="EMBL" id="JAGGJU010000002">
    <property type="protein sequence ID" value="MBP1849424.1"/>
    <property type="molecule type" value="Genomic_DNA"/>
</dbReference>
<evidence type="ECO:0000256" key="5">
    <source>
        <dbReference type="ARBA" id="ARBA00022741"/>
    </source>
</evidence>
<evidence type="ECO:0000313" key="10">
    <source>
        <dbReference type="EMBL" id="MBP1849424.1"/>
    </source>
</evidence>
<evidence type="ECO:0000256" key="8">
    <source>
        <dbReference type="ARBA" id="ARBA00023136"/>
    </source>
</evidence>
<name>A0ABS4DUW7_9HYPH</name>
<feature type="domain" description="ABC transporter" evidence="9">
    <location>
        <begin position="9"/>
        <end position="243"/>
    </location>
</feature>
<keyword evidence="5" id="KW-0547">Nucleotide-binding</keyword>
<dbReference type="PROSITE" id="PS00211">
    <property type="entry name" value="ABC_TRANSPORTER_1"/>
    <property type="match status" value="1"/>
</dbReference>
<comment type="subcellular location">
    <subcellularLocation>
        <location evidence="1">Cell membrane</location>
        <topology evidence="1">Peripheral membrane protein</topology>
    </subcellularLocation>
</comment>
<dbReference type="GO" id="GO:0005524">
    <property type="term" value="F:ATP binding"/>
    <property type="evidence" value="ECO:0007669"/>
    <property type="project" value="UniProtKB-KW"/>
</dbReference>
<dbReference type="PROSITE" id="PS50893">
    <property type="entry name" value="ABC_TRANSPORTER_2"/>
    <property type="match status" value="1"/>
</dbReference>
<protein>
    <submittedName>
        <fullName evidence="10">Polar amino acid transport system ATP-binding protein</fullName>
    </submittedName>
</protein>
<dbReference type="CDD" id="cd03262">
    <property type="entry name" value="ABC_HisP_GlnQ"/>
    <property type="match status" value="1"/>
</dbReference>